<reference evidence="1" key="1">
    <citation type="journal article" date="2020" name="mSystems">
        <title>Genome- and Community-Level Interaction Insights into Carbon Utilization and Element Cycling Functions of Hydrothermarchaeota in Hydrothermal Sediment.</title>
        <authorList>
            <person name="Zhou Z."/>
            <person name="Liu Y."/>
            <person name="Xu W."/>
            <person name="Pan J."/>
            <person name="Luo Z.H."/>
            <person name="Li M."/>
        </authorList>
    </citation>
    <scope>NUCLEOTIDE SEQUENCE [LARGE SCALE GENOMIC DNA]</scope>
    <source>
        <strain evidence="1">SpSt-116</strain>
    </source>
</reference>
<sequence length="391" mass="44688">MTSAVEAYVRATDAGKRVIPSLTIFKTMRPFVARDMVVEAYGQAGDVFDPAAVRVGNGTFIKVGSTADSLSWLGFLYVAELVLNKYYNLSVKLTGDCDFSSVGIVYILPSKASSPKWQVEYGDRIFFYVKEDVARYAQLIDEDFKIIAGAGYDFVILLIPLEDDPLFLNNLKVMDHLALVNGLEVLWLILPKWKYGDEWNYLSPGSEAHRAILDLMRFLSSLRSTRSIAVWYGWMNRPFDPEEIRRFYVSLPEELRSIYWVWLDEEYVPRAVEAGIYRNMSVVTELYDPLRLALYSGVFENQIVVTGVYNAENTTVWKMLMYSKLGLGKNISTAGVWIFDDTNDGWGQLFRAYINGYLSNPVTRIRRQICFQDQEFSSCLVWRLGKTVCSV</sequence>
<dbReference type="PANTHER" id="PTHR35882:SF2">
    <property type="entry name" value="PELA"/>
    <property type="match status" value="1"/>
</dbReference>
<evidence type="ECO:0000313" key="1">
    <source>
        <dbReference type="EMBL" id="HDP15602.1"/>
    </source>
</evidence>
<accession>A0A7C1CDN9</accession>
<organism evidence="1">
    <name type="scientific">Thermofilum adornatum</name>
    <dbReference type="NCBI Taxonomy" id="1365176"/>
    <lineage>
        <taxon>Archaea</taxon>
        <taxon>Thermoproteota</taxon>
        <taxon>Thermoprotei</taxon>
        <taxon>Thermofilales</taxon>
        <taxon>Thermofilaceae</taxon>
        <taxon>Thermofilum</taxon>
    </lineage>
</organism>
<name>A0A7C1CDN9_9CREN</name>
<proteinExistence type="predicted"/>
<dbReference type="PANTHER" id="PTHR35882">
    <property type="entry name" value="PELA"/>
    <property type="match status" value="1"/>
</dbReference>
<comment type="caution">
    <text evidence="1">The sequence shown here is derived from an EMBL/GenBank/DDBJ whole genome shotgun (WGS) entry which is preliminary data.</text>
</comment>
<evidence type="ECO:0008006" key="2">
    <source>
        <dbReference type="Google" id="ProtNLM"/>
    </source>
</evidence>
<dbReference type="EMBL" id="DSAY01000133">
    <property type="protein sequence ID" value="HDP15602.1"/>
    <property type="molecule type" value="Genomic_DNA"/>
</dbReference>
<gene>
    <name evidence="1" type="ORF">ENN26_07520</name>
</gene>
<protein>
    <recommendedName>
        <fullName evidence="2">DUF4038 domain-containing protein</fullName>
    </recommendedName>
</protein>
<dbReference type="AlphaFoldDB" id="A0A7C1CDN9"/>